<keyword evidence="2" id="KW-0378">Hydrolase</keyword>
<keyword evidence="3" id="KW-1185">Reference proteome</keyword>
<dbReference type="InterPro" id="IPR012296">
    <property type="entry name" value="Nuclease_put_TT1808"/>
</dbReference>
<dbReference type="PANTHER" id="PTHR36558:SF1">
    <property type="entry name" value="RESTRICTION ENDONUCLEASE DOMAIN-CONTAINING PROTEIN-RELATED"/>
    <property type="match status" value="1"/>
</dbReference>
<protein>
    <submittedName>
        <fullName evidence="2">Uma2 family endonuclease</fullName>
    </submittedName>
</protein>
<dbReference type="Proteomes" id="UP000664795">
    <property type="component" value="Unassembled WGS sequence"/>
</dbReference>
<dbReference type="SUPFAM" id="SSF52980">
    <property type="entry name" value="Restriction endonuclease-like"/>
    <property type="match status" value="1"/>
</dbReference>
<keyword evidence="2" id="KW-0540">Nuclease</keyword>
<accession>A0A939G9Z5</accession>
<evidence type="ECO:0000313" key="2">
    <source>
        <dbReference type="EMBL" id="MBO0934546.1"/>
    </source>
</evidence>
<reference evidence="2 3" key="1">
    <citation type="submission" date="2021-03" db="EMBL/GenBank/DDBJ databases">
        <title>Fibrella sp. HMF5036 genome sequencing and assembly.</title>
        <authorList>
            <person name="Kang H."/>
            <person name="Kim H."/>
            <person name="Bae S."/>
            <person name="Joh K."/>
        </authorList>
    </citation>
    <scope>NUCLEOTIDE SEQUENCE [LARGE SCALE GENOMIC DNA]</scope>
    <source>
        <strain evidence="2 3">HMF5036</strain>
    </source>
</reference>
<dbReference type="RefSeq" id="WP_207338512.1">
    <property type="nucleotide sequence ID" value="NZ_JAFMYU010000033.1"/>
</dbReference>
<dbReference type="PANTHER" id="PTHR36558">
    <property type="entry name" value="GLR1098 PROTEIN"/>
    <property type="match status" value="1"/>
</dbReference>
<dbReference type="EMBL" id="JAFMYU010000033">
    <property type="protein sequence ID" value="MBO0934546.1"/>
    <property type="molecule type" value="Genomic_DNA"/>
</dbReference>
<dbReference type="Pfam" id="PF05685">
    <property type="entry name" value="Uma2"/>
    <property type="match status" value="1"/>
</dbReference>
<keyword evidence="2" id="KW-0255">Endonuclease</keyword>
<dbReference type="CDD" id="cd06260">
    <property type="entry name" value="DUF820-like"/>
    <property type="match status" value="1"/>
</dbReference>
<evidence type="ECO:0000313" key="3">
    <source>
        <dbReference type="Proteomes" id="UP000664795"/>
    </source>
</evidence>
<dbReference type="Gene3D" id="3.90.1570.10">
    <property type="entry name" value="tt1808, chain A"/>
    <property type="match status" value="1"/>
</dbReference>
<gene>
    <name evidence="2" type="ORF">J2I48_26280</name>
</gene>
<dbReference type="InterPro" id="IPR008538">
    <property type="entry name" value="Uma2"/>
</dbReference>
<feature type="domain" description="Putative restriction endonuclease" evidence="1">
    <location>
        <begin position="12"/>
        <end position="174"/>
    </location>
</feature>
<name>A0A939G9Z5_9BACT</name>
<proteinExistence type="predicted"/>
<dbReference type="AlphaFoldDB" id="A0A939G9Z5"/>
<dbReference type="GO" id="GO:0004519">
    <property type="term" value="F:endonuclease activity"/>
    <property type="evidence" value="ECO:0007669"/>
    <property type="project" value="UniProtKB-KW"/>
</dbReference>
<evidence type="ECO:0000259" key="1">
    <source>
        <dbReference type="Pfam" id="PF05685"/>
    </source>
</evidence>
<organism evidence="2 3">
    <name type="scientific">Fibrella aquatilis</name>
    <dbReference type="NCBI Taxonomy" id="2817059"/>
    <lineage>
        <taxon>Bacteria</taxon>
        <taxon>Pseudomonadati</taxon>
        <taxon>Bacteroidota</taxon>
        <taxon>Cytophagia</taxon>
        <taxon>Cytophagales</taxon>
        <taxon>Spirosomataceae</taxon>
        <taxon>Fibrella</taxon>
    </lineage>
</organism>
<dbReference type="InterPro" id="IPR011335">
    <property type="entry name" value="Restrct_endonuc-II-like"/>
</dbReference>
<sequence length="186" mass="21431">METAVEQQIYTVEEYLALEETAELRHEFVDGHLLEMAGESIVANMITLNLAVFFKATLRGQPYITLTHEVKLKINEKRRYRYPDLMVVSATDRRETHMVSEAVLVAEITSESTIETDTHSKLLEYSSLPSVQCYLIIDQNEPLVEAYIRRGDTWEYRPYRTITDSFAIPALSLTLSLTDLYEGIFQ</sequence>
<comment type="caution">
    <text evidence="2">The sequence shown here is derived from an EMBL/GenBank/DDBJ whole genome shotgun (WGS) entry which is preliminary data.</text>
</comment>